<dbReference type="Proteomes" id="UP000807159">
    <property type="component" value="Chromosome 11"/>
</dbReference>
<evidence type="ECO:0000313" key="1">
    <source>
        <dbReference type="EMBL" id="KAH8494109.1"/>
    </source>
</evidence>
<dbReference type="AlphaFoldDB" id="A0A8T2XKN9"/>
<proteinExistence type="predicted"/>
<gene>
    <name evidence="1" type="ORF">H0E87_020753</name>
</gene>
<organism evidence="1 2">
    <name type="scientific">Populus deltoides</name>
    <name type="common">Eastern poplar</name>
    <name type="synonym">Eastern cottonwood</name>
    <dbReference type="NCBI Taxonomy" id="3696"/>
    <lineage>
        <taxon>Eukaryota</taxon>
        <taxon>Viridiplantae</taxon>
        <taxon>Streptophyta</taxon>
        <taxon>Embryophyta</taxon>
        <taxon>Tracheophyta</taxon>
        <taxon>Spermatophyta</taxon>
        <taxon>Magnoliopsida</taxon>
        <taxon>eudicotyledons</taxon>
        <taxon>Gunneridae</taxon>
        <taxon>Pentapetalae</taxon>
        <taxon>rosids</taxon>
        <taxon>fabids</taxon>
        <taxon>Malpighiales</taxon>
        <taxon>Salicaceae</taxon>
        <taxon>Saliceae</taxon>
        <taxon>Populus</taxon>
    </lineage>
</organism>
<name>A0A8T2XKN9_POPDE</name>
<sequence>MKFLLEKLGDEQMKILLMLAWSLWKSRNGLIFEHKARTPPMVIQVASKLMMDYKLDNASPAGGIIGQRHVELLVVRAINMESQLLNYLGFITADIKDLSSSLFSFLVKGIPIWARRCRGMLAVAHGSEQVLNEEYPPDISTIACTDLEFSSP</sequence>
<keyword evidence="2" id="KW-1185">Reference proteome</keyword>
<reference evidence="1" key="1">
    <citation type="journal article" date="2021" name="J. Hered.">
        <title>Genome Assembly of Salicaceae Populus deltoides (Eastern Cottonwood) I-69 Based on Nanopore Sequencing and Hi-C Technologies.</title>
        <authorList>
            <person name="Bai S."/>
            <person name="Wu H."/>
            <person name="Zhang J."/>
            <person name="Pan Z."/>
            <person name="Zhao W."/>
            <person name="Li Z."/>
            <person name="Tong C."/>
        </authorList>
    </citation>
    <scope>NUCLEOTIDE SEQUENCE</scope>
    <source>
        <tissue evidence="1">Leaf</tissue>
    </source>
</reference>
<evidence type="ECO:0000313" key="2">
    <source>
        <dbReference type="Proteomes" id="UP000807159"/>
    </source>
</evidence>
<comment type="caution">
    <text evidence="1">The sequence shown here is derived from an EMBL/GenBank/DDBJ whole genome shotgun (WGS) entry which is preliminary data.</text>
</comment>
<accession>A0A8T2XKN9</accession>
<dbReference type="EMBL" id="JACEGQ020000011">
    <property type="protein sequence ID" value="KAH8494109.1"/>
    <property type="molecule type" value="Genomic_DNA"/>
</dbReference>
<protein>
    <submittedName>
        <fullName evidence="1">Uncharacterized protein</fullName>
    </submittedName>
</protein>